<dbReference type="EMBL" id="CAXLJL010000445">
    <property type="protein sequence ID" value="CAL5137898.1"/>
    <property type="molecule type" value="Genomic_DNA"/>
</dbReference>
<sequence length="535" mass="59247">MATSSSRHSPAVSEPAGETAATNENNPASLSNWLLKTKDFVINQLAGGYENEATAHLSPTDSCCSVAAHYGSPRTGCRSGVGRRLRKSGSPFRRRSNSQSHIDCLKIGQTSYPSSSTIHHPRPALSSDALAAMDVDHGTSDYLIVPESWNKQSTVDLGLESGSCAAVCSETADPHNDRLCCFEECPVASQSTSNTPARSLRVRLDKRLKVEQFKNRLGEYLKLDPRYLKVNVYPNRLTSASDFSELQPTDLIRISLESCLGLDEVKLTLHVLDLTGVLSERNNEESGYSTISPVWTNCIEILSRPSWSVDQILLAAAAVIRSEHHVDIPRSRLRLRKCNPAELTPGPVLGAKEILSNFTNPHQGLMVQLLSGGHFSGGAVQSELDSTPDDRIGNGFVFVRRWHPSTLSFDPSWHEVTIPVGADRETRWNTIMHWLGDHTGLPLELLEASREWSKPSMKVMELRFIQKVGGSKSSWNAKLPHHYELSTNRPSQNEMYPPATQHEAIANELEILKSLKLARRHELPYPDLYSKMANS</sequence>
<feature type="compositionally biased region" description="Basic residues" evidence="1">
    <location>
        <begin position="81"/>
        <end position="96"/>
    </location>
</feature>
<comment type="caution">
    <text evidence="2">The sequence shown here is derived from an EMBL/GenBank/DDBJ whole genome shotgun (WGS) entry which is preliminary data.</text>
</comment>
<feature type="region of interest" description="Disordered" evidence="1">
    <location>
        <begin position="1"/>
        <end position="26"/>
    </location>
</feature>
<organism evidence="2 3">
    <name type="scientific">Calicophoron daubneyi</name>
    <name type="common">Rumen fluke</name>
    <name type="synonym">Paramphistomum daubneyi</name>
    <dbReference type="NCBI Taxonomy" id="300641"/>
    <lineage>
        <taxon>Eukaryota</taxon>
        <taxon>Metazoa</taxon>
        <taxon>Spiralia</taxon>
        <taxon>Lophotrochozoa</taxon>
        <taxon>Platyhelminthes</taxon>
        <taxon>Trematoda</taxon>
        <taxon>Digenea</taxon>
        <taxon>Plagiorchiida</taxon>
        <taxon>Pronocephalata</taxon>
        <taxon>Paramphistomoidea</taxon>
        <taxon>Paramphistomidae</taxon>
        <taxon>Calicophoron</taxon>
    </lineage>
</organism>
<name>A0AAV2TNB0_CALDB</name>
<evidence type="ECO:0000313" key="3">
    <source>
        <dbReference type="Proteomes" id="UP001497525"/>
    </source>
</evidence>
<gene>
    <name evidence="2" type="ORF">CDAUBV1_LOCUS12376</name>
</gene>
<proteinExistence type="predicted"/>
<accession>A0AAV2TNB0</accession>
<evidence type="ECO:0000256" key="1">
    <source>
        <dbReference type="SAM" id="MobiDB-lite"/>
    </source>
</evidence>
<protein>
    <submittedName>
        <fullName evidence="2">Uncharacterized protein</fullName>
    </submittedName>
</protein>
<reference evidence="2" key="1">
    <citation type="submission" date="2024-06" db="EMBL/GenBank/DDBJ databases">
        <authorList>
            <person name="Liu X."/>
            <person name="Lenzi L."/>
            <person name="Haldenby T S."/>
            <person name="Uol C."/>
        </authorList>
    </citation>
    <scope>NUCLEOTIDE SEQUENCE</scope>
</reference>
<evidence type="ECO:0000313" key="2">
    <source>
        <dbReference type="EMBL" id="CAL5137898.1"/>
    </source>
</evidence>
<dbReference type="Proteomes" id="UP001497525">
    <property type="component" value="Unassembled WGS sequence"/>
</dbReference>
<dbReference type="AlphaFoldDB" id="A0AAV2TNB0"/>
<feature type="region of interest" description="Disordered" evidence="1">
    <location>
        <begin position="80"/>
        <end position="99"/>
    </location>
</feature>